<organism evidence="2 3">
    <name type="scientific">Catenulispora yoronensis</name>
    <dbReference type="NCBI Taxonomy" id="450799"/>
    <lineage>
        <taxon>Bacteria</taxon>
        <taxon>Bacillati</taxon>
        <taxon>Actinomycetota</taxon>
        <taxon>Actinomycetes</taxon>
        <taxon>Catenulisporales</taxon>
        <taxon>Catenulisporaceae</taxon>
        <taxon>Catenulispora</taxon>
    </lineage>
</organism>
<proteinExistence type="predicted"/>
<evidence type="ECO:0000256" key="1">
    <source>
        <dbReference type="SAM" id="MobiDB-lite"/>
    </source>
</evidence>
<name>A0ABP5H666_9ACTN</name>
<evidence type="ECO:0000313" key="2">
    <source>
        <dbReference type="EMBL" id="GAA2064001.1"/>
    </source>
</evidence>
<accession>A0ABP5H666</accession>
<dbReference type="EMBL" id="BAAAQN010000094">
    <property type="protein sequence ID" value="GAA2064001.1"/>
    <property type="molecule type" value="Genomic_DNA"/>
</dbReference>
<evidence type="ECO:0000313" key="3">
    <source>
        <dbReference type="Proteomes" id="UP001500751"/>
    </source>
</evidence>
<gene>
    <name evidence="2" type="ORF">GCM10009839_89270</name>
</gene>
<dbReference type="Proteomes" id="UP001500751">
    <property type="component" value="Unassembled WGS sequence"/>
</dbReference>
<reference evidence="3" key="1">
    <citation type="journal article" date="2019" name="Int. J. Syst. Evol. Microbiol.">
        <title>The Global Catalogue of Microorganisms (GCM) 10K type strain sequencing project: providing services to taxonomists for standard genome sequencing and annotation.</title>
        <authorList>
            <consortium name="The Broad Institute Genomics Platform"/>
            <consortium name="The Broad Institute Genome Sequencing Center for Infectious Disease"/>
            <person name="Wu L."/>
            <person name="Ma J."/>
        </authorList>
    </citation>
    <scope>NUCLEOTIDE SEQUENCE [LARGE SCALE GENOMIC DNA]</scope>
    <source>
        <strain evidence="3">JCM 16014</strain>
    </source>
</reference>
<dbReference type="RefSeq" id="WP_344671839.1">
    <property type="nucleotide sequence ID" value="NZ_BAAAQN010000094.1"/>
</dbReference>
<protein>
    <submittedName>
        <fullName evidence="2">Uncharacterized protein</fullName>
    </submittedName>
</protein>
<feature type="region of interest" description="Disordered" evidence="1">
    <location>
        <begin position="14"/>
        <end position="44"/>
    </location>
</feature>
<sequence>MSCEEELNALRRAEQDLALFRQQSSGAGTTGPEPEPLPAHPEGSADAVQRLAELTAAVQDRQDAYNSCLGHLASVSAIEALMRDATGKPLGGGAGPPM</sequence>
<comment type="caution">
    <text evidence="2">The sequence shown here is derived from an EMBL/GenBank/DDBJ whole genome shotgun (WGS) entry which is preliminary data.</text>
</comment>
<keyword evidence="3" id="KW-1185">Reference proteome</keyword>